<dbReference type="InterPro" id="IPR013762">
    <property type="entry name" value="Integrase-like_cat_sf"/>
</dbReference>
<evidence type="ECO:0000313" key="2">
    <source>
        <dbReference type="EMBL" id="KIJ30935.1"/>
    </source>
</evidence>
<organism evidence="2 3">
    <name type="scientific">Sphaerobolus stellatus (strain SS14)</name>
    <dbReference type="NCBI Taxonomy" id="990650"/>
    <lineage>
        <taxon>Eukaryota</taxon>
        <taxon>Fungi</taxon>
        <taxon>Dikarya</taxon>
        <taxon>Basidiomycota</taxon>
        <taxon>Agaricomycotina</taxon>
        <taxon>Agaricomycetes</taxon>
        <taxon>Phallomycetidae</taxon>
        <taxon>Geastrales</taxon>
        <taxon>Sphaerobolaceae</taxon>
        <taxon>Sphaerobolus</taxon>
    </lineage>
</organism>
<evidence type="ECO:0000256" key="1">
    <source>
        <dbReference type="ARBA" id="ARBA00023172"/>
    </source>
</evidence>
<keyword evidence="1" id="KW-0233">DNA recombination</keyword>
<dbReference type="HOGENOM" id="CLU_003292_9_2_1"/>
<dbReference type="EMBL" id="KN837251">
    <property type="protein sequence ID" value="KIJ30935.1"/>
    <property type="molecule type" value="Genomic_DNA"/>
</dbReference>
<dbReference type="InterPro" id="IPR011010">
    <property type="entry name" value="DNA_brk_join_enz"/>
</dbReference>
<dbReference type="GO" id="GO:0003677">
    <property type="term" value="F:DNA binding"/>
    <property type="evidence" value="ECO:0007669"/>
    <property type="project" value="InterPro"/>
</dbReference>
<dbReference type="OrthoDB" id="3254696at2759"/>
<proteinExistence type="predicted"/>
<dbReference type="SUPFAM" id="SSF56349">
    <property type="entry name" value="DNA breaking-rejoining enzymes"/>
    <property type="match status" value="1"/>
</dbReference>
<dbReference type="GO" id="GO:0015074">
    <property type="term" value="P:DNA integration"/>
    <property type="evidence" value="ECO:0007669"/>
    <property type="project" value="InterPro"/>
</dbReference>
<dbReference type="GO" id="GO:0006310">
    <property type="term" value="P:DNA recombination"/>
    <property type="evidence" value="ECO:0007669"/>
    <property type="project" value="UniProtKB-KW"/>
</dbReference>
<keyword evidence="3" id="KW-1185">Reference proteome</keyword>
<reference evidence="2 3" key="1">
    <citation type="submission" date="2014-06" db="EMBL/GenBank/DDBJ databases">
        <title>Evolutionary Origins and Diversification of the Mycorrhizal Mutualists.</title>
        <authorList>
            <consortium name="DOE Joint Genome Institute"/>
            <consortium name="Mycorrhizal Genomics Consortium"/>
            <person name="Kohler A."/>
            <person name="Kuo A."/>
            <person name="Nagy L.G."/>
            <person name="Floudas D."/>
            <person name="Copeland A."/>
            <person name="Barry K.W."/>
            <person name="Cichocki N."/>
            <person name="Veneault-Fourrey C."/>
            <person name="LaButti K."/>
            <person name="Lindquist E.A."/>
            <person name="Lipzen A."/>
            <person name="Lundell T."/>
            <person name="Morin E."/>
            <person name="Murat C."/>
            <person name="Riley R."/>
            <person name="Ohm R."/>
            <person name="Sun H."/>
            <person name="Tunlid A."/>
            <person name="Henrissat B."/>
            <person name="Grigoriev I.V."/>
            <person name="Hibbett D.S."/>
            <person name="Martin F."/>
        </authorList>
    </citation>
    <scope>NUCLEOTIDE SEQUENCE [LARGE SCALE GENOMIC DNA]</scope>
    <source>
        <strain evidence="2 3">SS14</strain>
    </source>
</reference>
<feature type="non-terminal residue" evidence="2">
    <location>
        <position position="1"/>
    </location>
</feature>
<name>A0A0C9V0M9_SPHS4</name>
<protein>
    <submittedName>
        <fullName evidence="2">Uncharacterized protein</fullName>
    </submittedName>
</protein>
<gene>
    <name evidence="2" type="ORF">M422DRAFT_186511</name>
</gene>
<accession>A0A0C9V0M9</accession>
<dbReference type="Gene3D" id="1.10.443.10">
    <property type="entry name" value="Intergrase catalytic core"/>
    <property type="match status" value="1"/>
</dbReference>
<dbReference type="Proteomes" id="UP000054279">
    <property type="component" value="Unassembled WGS sequence"/>
</dbReference>
<evidence type="ECO:0000313" key="3">
    <source>
        <dbReference type="Proteomes" id="UP000054279"/>
    </source>
</evidence>
<sequence length="69" mass="7486">IWIANGLPRITGHSFRIGGTTELLVAGVPPDVVKALGRWSSDAFLVYWRSLSELAPLYVANLPPHSSTI</sequence>
<dbReference type="AlphaFoldDB" id="A0A0C9V0M9"/>